<gene>
    <name evidence="8 10" type="primary">coaE</name>
    <name evidence="10" type="ORF">NSA23_13000</name>
</gene>
<keyword evidence="3 8" id="KW-0808">Transferase</keyword>
<keyword evidence="11" id="KW-1185">Reference proteome</keyword>
<dbReference type="EMBL" id="JANJZL010000010">
    <property type="protein sequence ID" value="MCR2045021.1"/>
    <property type="molecule type" value="Genomic_DNA"/>
</dbReference>
<keyword evidence="5 8" id="KW-0418">Kinase</keyword>
<dbReference type="GO" id="GO:0015937">
    <property type="term" value="P:coenzyme A biosynthetic process"/>
    <property type="evidence" value="ECO:0007669"/>
    <property type="project" value="UniProtKB-UniRule"/>
</dbReference>
<name>A0A9X2MPY7_9FIRM</name>
<evidence type="ECO:0000256" key="8">
    <source>
        <dbReference type="HAMAP-Rule" id="MF_00376"/>
    </source>
</evidence>
<comment type="pathway">
    <text evidence="8">Cofactor biosynthesis; coenzyme A biosynthesis; CoA from (R)-pantothenate: step 5/5.</text>
</comment>
<dbReference type="FunFam" id="3.40.50.300:FF:000991">
    <property type="entry name" value="Dephospho-CoA kinase"/>
    <property type="match status" value="1"/>
</dbReference>
<proteinExistence type="inferred from homology"/>
<dbReference type="Gene3D" id="3.40.50.300">
    <property type="entry name" value="P-loop containing nucleotide triphosphate hydrolases"/>
    <property type="match status" value="1"/>
</dbReference>
<protein>
    <recommendedName>
        <fullName evidence="8 9">Dephospho-CoA kinase</fullName>
        <ecNumber evidence="8 9">2.7.1.24</ecNumber>
    </recommendedName>
    <alternativeName>
        <fullName evidence="8">Dephosphocoenzyme A kinase</fullName>
    </alternativeName>
</protein>
<feature type="binding site" evidence="8">
    <location>
        <begin position="16"/>
        <end position="21"/>
    </location>
    <ligand>
        <name>ATP</name>
        <dbReference type="ChEBI" id="CHEBI:30616"/>
    </ligand>
</feature>
<evidence type="ECO:0000256" key="9">
    <source>
        <dbReference type="NCBIfam" id="TIGR00152"/>
    </source>
</evidence>
<dbReference type="EC" id="2.7.1.24" evidence="8 9"/>
<dbReference type="PANTHER" id="PTHR10695">
    <property type="entry name" value="DEPHOSPHO-COA KINASE-RELATED"/>
    <property type="match status" value="1"/>
</dbReference>
<dbReference type="CDD" id="cd02022">
    <property type="entry name" value="DPCK"/>
    <property type="match status" value="1"/>
</dbReference>
<evidence type="ECO:0000256" key="1">
    <source>
        <dbReference type="ARBA" id="ARBA00009018"/>
    </source>
</evidence>
<organism evidence="10 11">
    <name type="scientific">Anaerosalibacter massiliensis</name>
    <dbReference type="NCBI Taxonomy" id="1347392"/>
    <lineage>
        <taxon>Bacteria</taxon>
        <taxon>Bacillati</taxon>
        <taxon>Bacillota</taxon>
        <taxon>Tissierellia</taxon>
        <taxon>Tissierellales</taxon>
        <taxon>Sporanaerobacteraceae</taxon>
        <taxon>Anaerosalibacter</taxon>
    </lineage>
</organism>
<dbReference type="PROSITE" id="PS51219">
    <property type="entry name" value="DPCK"/>
    <property type="match status" value="1"/>
</dbReference>
<dbReference type="HAMAP" id="MF_00376">
    <property type="entry name" value="Dephospho_CoA_kinase"/>
    <property type="match status" value="1"/>
</dbReference>
<dbReference type="Pfam" id="PF01121">
    <property type="entry name" value="CoaE"/>
    <property type="match status" value="1"/>
</dbReference>
<dbReference type="AlphaFoldDB" id="A0A9X2MPY7"/>
<comment type="subcellular location">
    <subcellularLocation>
        <location evidence="8">Cytoplasm</location>
    </subcellularLocation>
</comment>
<sequence>MMQNSCKIIGLTGGIATGKSTVTNFLVENGFKVIDADKIAREVVEVNCPAYKNIVEEFGTKVLNEDFTIDRKKLGDIIFNDKEKREKLNSIVHPRVFYEMKNRISSYCADEQVVFLDIPLLIEGLNLFKKNDINIDEIWLVYTDEEIQIKRLMQRDKLSYEDAKKRIDSQLPMGTKMKYATRIINNNKDIKELKNTLENMIIRFK</sequence>
<evidence type="ECO:0000313" key="10">
    <source>
        <dbReference type="EMBL" id="MCR2045021.1"/>
    </source>
</evidence>
<keyword evidence="6 8" id="KW-0067">ATP-binding</keyword>
<evidence type="ECO:0000256" key="5">
    <source>
        <dbReference type="ARBA" id="ARBA00022777"/>
    </source>
</evidence>
<comment type="caution">
    <text evidence="10">The sequence shown here is derived from an EMBL/GenBank/DDBJ whole genome shotgun (WGS) entry which is preliminary data.</text>
</comment>
<dbReference type="Proteomes" id="UP001142078">
    <property type="component" value="Unassembled WGS sequence"/>
</dbReference>
<evidence type="ECO:0000313" key="11">
    <source>
        <dbReference type="Proteomes" id="UP001142078"/>
    </source>
</evidence>
<dbReference type="InterPro" id="IPR001977">
    <property type="entry name" value="Depp_CoAkinase"/>
</dbReference>
<keyword evidence="4 8" id="KW-0547">Nucleotide-binding</keyword>
<evidence type="ECO:0000256" key="2">
    <source>
        <dbReference type="ARBA" id="ARBA00022490"/>
    </source>
</evidence>
<evidence type="ECO:0000256" key="3">
    <source>
        <dbReference type="ARBA" id="ARBA00022679"/>
    </source>
</evidence>
<accession>A0A9X2MPY7</accession>
<evidence type="ECO:0000256" key="6">
    <source>
        <dbReference type="ARBA" id="ARBA00022840"/>
    </source>
</evidence>
<dbReference type="PANTHER" id="PTHR10695:SF46">
    <property type="entry name" value="BIFUNCTIONAL COENZYME A SYNTHASE-RELATED"/>
    <property type="match status" value="1"/>
</dbReference>
<dbReference type="GO" id="GO:0005524">
    <property type="term" value="F:ATP binding"/>
    <property type="evidence" value="ECO:0007669"/>
    <property type="project" value="UniProtKB-UniRule"/>
</dbReference>
<keyword evidence="7 8" id="KW-0173">Coenzyme A biosynthesis</keyword>
<dbReference type="SUPFAM" id="SSF52540">
    <property type="entry name" value="P-loop containing nucleoside triphosphate hydrolases"/>
    <property type="match status" value="1"/>
</dbReference>
<comment type="catalytic activity">
    <reaction evidence="8">
        <text>3'-dephospho-CoA + ATP = ADP + CoA + H(+)</text>
        <dbReference type="Rhea" id="RHEA:18245"/>
        <dbReference type="ChEBI" id="CHEBI:15378"/>
        <dbReference type="ChEBI" id="CHEBI:30616"/>
        <dbReference type="ChEBI" id="CHEBI:57287"/>
        <dbReference type="ChEBI" id="CHEBI:57328"/>
        <dbReference type="ChEBI" id="CHEBI:456216"/>
        <dbReference type="EC" id="2.7.1.24"/>
    </reaction>
</comment>
<dbReference type="GO" id="GO:0005737">
    <property type="term" value="C:cytoplasm"/>
    <property type="evidence" value="ECO:0007669"/>
    <property type="project" value="UniProtKB-SubCell"/>
</dbReference>
<dbReference type="GO" id="GO:0004140">
    <property type="term" value="F:dephospho-CoA kinase activity"/>
    <property type="evidence" value="ECO:0007669"/>
    <property type="project" value="UniProtKB-UniRule"/>
</dbReference>
<dbReference type="InterPro" id="IPR027417">
    <property type="entry name" value="P-loop_NTPase"/>
</dbReference>
<dbReference type="RefSeq" id="WP_257490596.1">
    <property type="nucleotide sequence ID" value="NZ_JANJZL010000010.1"/>
</dbReference>
<evidence type="ECO:0000256" key="4">
    <source>
        <dbReference type="ARBA" id="ARBA00022741"/>
    </source>
</evidence>
<evidence type="ECO:0000256" key="7">
    <source>
        <dbReference type="ARBA" id="ARBA00022993"/>
    </source>
</evidence>
<comment type="similarity">
    <text evidence="1 8">Belongs to the CoaE family.</text>
</comment>
<dbReference type="NCBIfam" id="TIGR00152">
    <property type="entry name" value="dephospho-CoA kinase"/>
    <property type="match status" value="1"/>
</dbReference>
<reference evidence="10" key="1">
    <citation type="submission" date="2022-07" db="EMBL/GenBank/DDBJ databases">
        <title>Enhanced cultured diversity of the mouse gut microbiota enables custom-made synthetic communities.</title>
        <authorList>
            <person name="Afrizal A."/>
        </authorList>
    </citation>
    <scope>NUCLEOTIDE SEQUENCE</scope>
    <source>
        <strain evidence="10">DSM 29482</strain>
    </source>
</reference>
<keyword evidence="2 8" id="KW-0963">Cytoplasm</keyword>
<comment type="function">
    <text evidence="8">Catalyzes the phosphorylation of the 3'-hydroxyl group of dephosphocoenzyme A to form coenzyme A.</text>
</comment>